<dbReference type="Gene3D" id="2.60.120.200">
    <property type="match status" value="1"/>
</dbReference>
<dbReference type="EMBL" id="JAFKCU010000003">
    <property type="protein sequence ID" value="MBN7816313.1"/>
    <property type="molecule type" value="Genomic_DNA"/>
</dbReference>
<proteinExistence type="inferred from homology"/>
<keyword evidence="3 4" id="KW-0326">Glycosidase</keyword>
<evidence type="ECO:0000256" key="3">
    <source>
        <dbReference type="ARBA" id="ARBA00023295"/>
    </source>
</evidence>
<protein>
    <submittedName>
        <fullName evidence="5">Family 43 glycosylhydrolase</fullName>
    </submittedName>
</protein>
<dbReference type="InterPro" id="IPR051795">
    <property type="entry name" value="Glycosyl_Hydrlase_43"/>
</dbReference>
<reference evidence="5 6" key="1">
    <citation type="submission" date="2021-03" db="EMBL/GenBank/DDBJ databases">
        <title>novel species isolated from a fishpond in China.</title>
        <authorList>
            <person name="Lu H."/>
            <person name="Cai Z."/>
        </authorList>
    </citation>
    <scope>NUCLEOTIDE SEQUENCE [LARGE SCALE GENOMIC DNA]</scope>
    <source>
        <strain evidence="5 6">YJ13C</strain>
    </source>
</reference>
<evidence type="ECO:0000256" key="2">
    <source>
        <dbReference type="ARBA" id="ARBA00022801"/>
    </source>
</evidence>
<dbReference type="InterPro" id="IPR023296">
    <property type="entry name" value="Glyco_hydro_beta-prop_sf"/>
</dbReference>
<organism evidence="5 6">
    <name type="scientific">Algoriphagus pacificus</name>
    <dbReference type="NCBI Taxonomy" id="2811234"/>
    <lineage>
        <taxon>Bacteria</taxon>
        <taxon>Pseudomonadati</taxon>
        <taxon>Bacteroidota</taxon>
        <taxon>Cytophagia</taxon>
        <taxon>Cytophagales</taxon>
        <taxon>Cyclobacteriaceae</taxon>
        <taxon>Algoriphagus</taxon>
    </lineage>
</organism>
<comment type="similarity">
    <text evidence="1 4">Belongs to the glycosyl hydrolase 43 family.</text>
</comment>
<dbReference type="RefSeq" id="WP_206586994.1">
    <property type="nucleotide sequence ID" value="NZ_JAFKCU010000003.1"/>
</dbReference>
<dbReference type="CDD" id="cd08999">
    <property type="entry name" value="GH43_ABN-like"/>
    <property type="match status" value="1"/>
</dbReference>
<dbReference type="PANTHER" id="PTHR42812:SF5">
    <property type="entry name" value="ENDO-ARABINASE"/>
    <property type="match status" value="1"/>
</dbReference>
<comment type="caution">
    <text evidence="5">The sequence shown here is derived from an EMBL/GenBank/DDBJ whole genome shotgun (WGS) entry which is preliminary data.</text>
</comment>
<dbReference type="Pfam" id="PF04616">
    <property type="entry name" value="Glyco_hydro_43"/>
    <property type="match status" value="1"/>
</dbReference>
<accession>A0ABS3CGU0</accession>
<dbReference type="Gene3D" id="2.115.10.20">
    <property type="entry name" value="Glycosyl hydrolase domain, family 43"/>
    <property type="match status" value="1"/>
</dbReference>
<dbReference type="Proteomes" id="UP000664480">
    <property type="component" value="Unassembled WGS sequence"/>
</dbReference>
<keyword evidence="6" id="KW-1185">Reference proteome</keyword>
<dbReference type="SUPFAM" id="SSF75005">
    <property type="entry name" value="Arabinanase/levansucrase/invertase"/>
    <property type="match status" value="1"/>
</dbReference>
<dbReference type="InterPro" id="IPR006710">
    <property type="entry name" value="Glyco_hydro_43"/>
</dbReference>
<evidence type="ECO:0000256" key="4">
    <source>
        <dbReference type="RuleBase" id="RU361187"/>
    </source>
</evidence>
<sequence>MRLIPFLALIFLLTYCQTKQEQAVSESKDEILQVHVIPGELPDPSMIEVDGVYYATGSSNDWGPLYPIYKSTDLIHWDFVSYVFQEIPGWTSSSFWAPELYYKDGKFFCFYTAKRKDGVSVIGVAITTDIQKGFEDQGELLAWGNEAIDAFVFEEDEQLYVSWKAYGLNPDKPITLIGSKLSEDGLRLEGGSFEMITAEAESWEKGGIEGQSIFEKDGYIYMLYSGNACCGAACDYMVGVARAKSFLGPWEKFEGNPILSSNENWKCPGHGTALKTGEDWFYLYHAYPAAGFPYLGRSTLLSQMFWEEGNSWPSFKVSETPAELNSLSSDWTDDFEGEELSRFWRYDIPAHQFESSLKDGNLQLTEKEREESNASGIFLGINPAQADFSMETTVLTSGEAMKSISLYATRDKSLGLGVQAGNLILWEVVDGAFEVLHEMNVEETEKIQLRAEVKDAHIALFSYSLDGDNWLTVTNQKEQKQEVIGDHLGFWSWGIKAGVSVKGQSNEATGLFEEFKIEYD</sequence>
<evidence type="ECO:0000313" key="6">
    <source>
        <dbReference type="Proteomes" id="UP000664480"/>
    </source>
</evidence>
<gene>
    <name evidence="5" type="ORF">J0A69_12765</name>
</gene>
<dbReference type="PANTHER" id="PTHR42812">
    <property type="entry name" value="BETA-XYLOSIDASE"/>
    <property type="match status" value="1"/>
</dbReference>
<evidence type="ECO:0000313" key="5">
    <source>
        <dbReference type="EMBL" id="MBN7816313.1"/>
    </source>
</evidence>
<name>A0ABS3CGU0_9BACT</name>
<evidence type="ECO:0000256" key="1">
    <source>
        <dbReference type="ARBA" id="ARBA00009865"/>
    </source>
</evidence>
<keyword evidence="2 4" id="KW-0378">Hydrolase</keyword>
<dbReference type="InterPro" id="IPR013320">
    <property type="entry name" value="ConA-like_dom_sf"/>
</dbReference>
<dbReference type="SUPFAM" id="SSF49899">
    <property type="entry name" value="Concanavalin A-like lectins/glucanases"/>
    <property type="match status" value="1"/>
</dbReference>